<accession>A0ABN3GDR2</accession>
<dbReference type="SUPFAM" id="SSF58014">
    <property type="entry name" value="Coiled-coil domain of nucleotide exchange factor GrpE"/>
    <property type="match status" value="1"/>
</dbReference>
<comment type="similarity">
    <text evidence="1 3 4">Belongs to the GrpE family.</text>
</comment>
<dbReference type="Pfam" id="PF01025">
    <property type="entry name" value="GrpE"/>
    <property type="match status" value="1"/>
</dbReference>
<keyword evidence="6" id="KW-1185">Reference proteome</keyword>
<name>A0ABN3GDR2_9ACTN</name>
<dbReference type="EMBL" id="BAAARV010000027">
    <property type="protein sequence ID" value="GAA2349198.1"/>
    <property type="molecule type" value="Genomic_DNA"/>
</dbReference>
<evidence type="ECO:0000256" key="2">
    <source>
        <dbReference type="ARBA" id="ARBA00023186"/>
    </source>
</evidence>
<keyword evidence="2 3" id="KW-0143">Chaperone</keyword>
<dbReference type="Gene3D" id="2.30.22.10">
    <property type="entry name" value="Head domain of nucleotide exchange factor GrpE"/>
    <property type="match status" value="1"/>
</dbReference>
<evidence type="ECO:0000256" key="4">
    <source>
        <dbReference type="RuleBase" id="RU004478"/>
    </source>
</evidence>
<dbReference type="RefSeq" id="WP_344613775.1">
    <property type="nucleotide sequence ID" value="NZ_BAAARV010000027.1"/>
</dbReference>
<dbReference type="CDD" id="cd00446">
    <property type="entry name" value="GrpE"/>
    <property type="match status" value="1"/>
</dbReference>
<keyword evidence="3" id="KW-0963">Cytoplasm</keyword>
<sequence>MAAEETAEVDWEERWRRAAAEADNARKRCERLIAERTAAERTLVAAAWLPILDHLDLALHHADADPAAIVQGVTQVRDEARAVLTRLGFQPVGAEGEPFDPARHEAAEAVEAPDAPPGSVVRVVRPGYGGPAGLLRPAVVAVARPPAEKGADDGG</sequence>
<dbReference type="PANTHER" id="PTHR21237:SF23">
    <property type="entry name" value="GRPE PROTEIN HOMOLOG, MITOCHONDRIAL"/>
    <property type="match status" value="1"/>
</dbReference>
<dbReference type="InterPro" id="IPR013805">
    <property type="entry name" value="GrpE_CC"/>
</dbReference>
<protein>
    <recommendedName>
        <fullName evidence="3">Protein GrpE</fullName>
    </recommendedName>
    <alternativeName>
        <fullName evidence="3">HSP-70 cofactor</fullName>
    </alternativeName>
</protein>
<dbReference type="SUPFAM" id="SSF51064">
    <property type="entry name" value="Head domain of nucleotide exchange factor GrpE"/>
    <property type="match status" value="1"/>
</dbReference>
<dbReference type="PANTHER" id="PTHR21237">
    <property type="entry name" value="GRPE PROTEIN"/>
    <property type="match status" value="1"/>
</dbReference>
<dbReference type="Gene3D" id="3.90.20.20">
    <property type="match status" value="1"/>
</dbReference>
<dbReference type="InterPro" id="IPR000740">
    <property type="entry name" value="GrpE"/>
</dbReference>
<keyword evidence="3" id="KW-0346">Stress response</keyword>
<dbReference type="Proteomes" id="UP001501444">
    <property type="component" value="Unassembled WGS sequence"/>
</dbReference>
<proteinExistence type="inferred from homology"/>
<comment type="subunit">
    <text evidence="3">Homodimer.</text>
</comment>
<reference evidence="5 6" key="1">
    <citation type="journal article" date="2019" name="Int. J. Syst. Evol. Microbiol.">
        <title>The Global Catalogue of Microorganisms (GCM) 10K type strain sequencing project: providing services to taxonomists for standard genome sequencing and annotation.</title>
        <authorList>
            <consortium name="The Broad Institute Genomics Platform"/>
            <consortium name="The Broad Institute Genome Sequencing Center for Infectious Disease"/>
            <person name="Wu L."/>
            <person name="Ma J."/>
        </authorList>
    </citation>
    <scope>NUCLEOTIDE SEQUENCE [LARGE SCALE GENOMIC DNA]</scope>
    <source>
        <strain evidence="5 6">JCM 3272</strain>
    </source>
</reference>
<evidence type="ECO:0000256" key="1">
    <source>
        <dbReference type="ARBA" id="ARBA00009054"/>
    </source>
</evidence>
<dbReference type="PRINTS" id="PR00773">
    <property type="entry name" value="GRPEPROTEIN"/>
</dbReference>
<comment type="caution">
    <text evidence="5">The sequence shown here is derived from an EMBL/GenBank/DDBJ whole genome shotgun (WGS) entry which is preliminary data.</text>
</comment>
<evidence type="ECO:0000313" key="6">
    <source>
        <dbReference type="Proteomes" id="UP001501444"/>
    </source>
</evidence>
<organism evidence="5 6">
    <name type="scientific">Dactylosporangium salmoneum</name>
    <dbReference type="NCBI Taxonomy" id="53361"/>
    <lineage>
        <taxon>Bacteria</taxon>
        <taxon>Bacillati</taxon>
        <taxon>Actinomycetota</taxon>
        <taxon>Actinomycetes</taxon>
        <taxon>Micromonosporales</taxon>
        <taxon>Micromonosporaceae</taxon>
        <taxon>Dactylosporangium</taxon>
    </lineage>
</organism>
<comment type="function">
    <text evidence="3">Participates actively in the response to hyperosmotic and heat shock by preventing the aggregation of stress-denatured proteins, in association with DnaK and GrpE. It is the nucleotide exchange factor for DnaK and may function as a thermosensor. Unfolded proteins bind initially to DnaJ; upon interaction with the DnaJ-bound protein, DnaK hydrolyzes its bound ATP, resulting in the formation of a stable complex. GrpE releases ADP from DnaK; ATP binding to DnaK triggers the release of the substrate protein, thus completing the reaction cycle. Several rounds of ATP-dependent interactions between DnaJ, DnaK and GrpE are required for fully efficient folding.</text>
</comment>
<evidence type="ECO:0000313" key="5">
    <source>
        <dbReference type="EMBL" id="GAA2349198.1"/>
    </source>
</evidence>
<comment type="subcellular location">
    <subcellularLocation>
        <location evidence="3">Cytoplasm</location>
    </subcellularLocation>
</comment>
<dbReference type="HAMAP" id="MF_01151">
    <property type="entry name" value="GrpE"/>
    <property type="match status" value="1"/>
</dbReference>
<gene>
    <name evidence="3" type="primary">grpE</name>
    <name evidence="5" type="ORF">GCM10010170_038270</name>
</gene>
<dbReference type="InterPro" id="IPR009012">
    <property type="entry name" value="GrpE_head"/>
</dbReference>
<evidence type="ECO:0000256" key="3">
    <source>
        <dbReference type="HAMAP-Rule" id="MF_01151"/>
    </source>
</evidence>